<organism evidence="8 9">
    <name type="scientific">Letharia columbiana</name>
    <dbReference type="NCBI Taxonomy" id="112416"/>
    <lineage>
        <taxon>Eukaryota</taxon>
        <taxon>Fungi</taxon>
        <taxon>Dikarya</taxon>
        <taxon>Ascomycota</taxon>
        <taxon>Pezizomycotina</taxon>
        <taxon>Lecanoromycetes</taxon>
        <taxon>OSLEUM clade</taxon>
        <taxon>Lecanoromycetidae</taxon>
        <taxon>Lecanorales</taxon>
        <taxon>Lecanorineae</taxon>
        <taxon>Parmeliaceae</taxon>
        <taxon>Letharia</taxon>
    </lineage>
</organism>
<dbReference type="GO" id="GO:0046982">
    <property type="term" value="F:protein heterodimerization activity"/>
    <property type="evidence" value="ECO:0007669"/>
    <property type="project" value="InterPro"/>
</dbReference>
<evidence type="ECO:0000256" key="6">
    <source>
        <dbReference type="ARBA" id="ARBA00069342"/>
    </source>
</evidence>
<evidence type="ECO:0000256" key="5">
    <source>
        <dbReference type="ARBA" id="ARBA00023242"/>
    </source>
</evidence>
<dbReference type="GO" id="GO:0030488">
    <property type="term" value="P:tRNA methylation"/>
    <property type="evidence" value="ECO:0007669"/>
    <property type="project" value="TreeGrafter"/>
</dbReference>
<keyword evidence="4" id="KW-0963">Cytoplasm</keyword>
<dbReference type="PANTHER" id="PTHR12773">
    <property type="entry name" value="UPF0315 PROTEIN-RELATED"/>
    <property type="match status" value="1"/>
</dbReference>
<protein>
    <recommendedName>
        <fullName evidence="6">Multifunctional methyltransferase subunit trm112</fullName>
    </recommendedName>
    <alternativeName>
        <fullName evidence="7">eRF1 methyltransferase subunit trm112</fullName>
    </alternativeName>
</protein>
<dbReference type="GeneID" id="59287772"/>
<keyword evidence="9" id="KW-1185">Reference proteome</keyword>
<gene>
    <name evidence="8" type="ORF">HO173_006111</name>
</gene>
<dbReference type="Proteomes" id="UP000578531">
    <property type="component" value="Unassembled WGS sequence"/>
</dbReference>
<comment type="caution">
    <text evidence="8">The sequence shown here is derived from an EMBL/GenBank/DDBJ whole genome shotgun (WGS) entry which is preliminary data.</text>
</comment>
<dbReference type="FunFam" id="2.20.25.10:FF:000021">
    <property type="entry name" value="Multifunctional methyltransferase subunit trm112"/>
    <property type="match status" value="1"/>
</dbReference>
<sequence>MKILTVNFLTCAVKACKTSSLSFPLHFKDAELEQSDIEYNASFLRNILPRIDWEAFKITANELGFTTVPSEKPTISAPTTDLSTPDIVNTTSHTEVSHDKVMRDLHTLLLETEVREGKMVCGNCGHEYRIKEGIANFLLPSHLGELSPFILVIFTLHLRLDLQESASCLLSSQANLWKGSWLIGCSLTEHGPSEGYSVKVHVWRRPQMEH</sequence>
<dbReference type="Gene3D" id="2.20.25.10">
    <property type="match status" value="1"/>
</dbReference>
<comment type="subcellular location">
    <subcellularLocation>
        <location evidence="2">Cytoplasm</location>
    </subcellularLocation>
    <subcellularLocation>
        <location evidence="1">Nucleus</location>
    </subcellularLocation>
</comment>
<dbReference type="AlphaFoldDB" id="A0A8H6FW88"/>
<dbReference type="GO" id="GO:0005634">
    <property type="term" value="C:nucleus"/>
    <property type="evidence" value="ECO:0007669"/>
    <property type="project" value="UniProtKB-SubCell"/>
</dbReference>
<evidence type="ECO:0000313" key="8">
    <source>
        <dbReference type="EMBL" id="KAF6235915.1"/>
    </source>
</evidence>
<evidence type="ECO:0000256" key="2">
    <source>
        <dbReference type="ARBA" id="ARBA00004496"/>
    </source>
</evidence>
<dbReference type="GO" id="GO:0070476">
    <property type="term" value="P:rRNA (guanine-N7)-methylation"/>
    <property type="evidence" value="ECO:0007669"/>
    <property type="project" value="TreeGrafter"/>
</dbReference>
<dbReference type="Pfam" id="PF03966">
    <property type="entry name" value="Trm112p"/>
    <property type="match status" value="1"/>
</dbReference>
<evidence type="ECO:0000256" key="4">
    <source>
        <dbReference type="ARBA" id="ARBA00022490"/>
    </source>
</evidence>
<comment type="similarity">
    <text evidence="3">Belongs to the TRM112 family.</text>
</comment>
<dbReference type="PANTHER" id="PTHR12773:SF0">
    <property type="entry name" value="MULTIFUNCTIONAL METHYLTRANSFERASE SUBUNIT TRM112-LIKE PROTEIN"/>
    <property type="match status" value="1"/>
</dbReference>
<dbReference type="GO" id="GO:0005737">
    <property type="term" value="C:cytoplasm"/>
    <property type="evidence" value="ECO:0007669"/>
    <property type="project" value="UniProtKB-SubCell"/>
</dbReference>
<evidence type="ECO:0000256" key="7">
    <source>
        <dbReference type="ARBA" id="ARBA00083044"/>
    </source>
</evidence>
<dbReference type="EMBL" id="JACCJC010000022">
    <property type="protein sequence ID" value="KAF6235915.1"/>
    <property type="molecule type" value="Genomic_DNA"/>
</dbReference>
<proteinExistence type="inferred from homology"/>
<evidence type="ECO:0000313" key="9">
    <source>
        <dbReference type="Proteomes" id="UP000578531"/>
    </source>
</evidence>
<dbReference type="OrthoDB" id="2187549at2759"/>
<dbReference type="RefSeq" id="XP_037165282.1">
    <property type="nucleotide sequence ID" value="XM_037308022.1"/>
</dbReference>
<evidence type="ECO:0000256" key="3">
    <source>
        <dbReference type="ARBA" id="ARBA00007980"/>
    </source>
</evidence>
<keyword evidence="5" id="KW-0539">Nucleus</keyword>
<dbReference type="InterPro" id="IPR039127">
    <property type="entry name" value="Trm112"/>
</dbReference>
<evidence type="ECO:0000256" key="1">
    <source>
        <dbReference type="ARBA" id="ARBA00004123"/>
    </source>
</evidence>
<name>A0A8H6FW88_9LECA</name>
<dbReference type="InterPro" id="IPR005651">
    <property type="entry name" value="Trm112-like"/>
</dbReference>
<accession>A0A8H6FW88</accession>
<reference evidence="8 9" key="1">
    <citation type="journal article" date="2020" name="Genomics">
        <title>Complete, high-quality genomes from long-read metagenomic sequencing of two wolf lichen thalli reveals enigmatic genome architecture.</title>
        <authorList>
            <person name="McKenzie S.K."/>
            <person name="Walston R.F."/>
            <person name="Allen J.L."/>
        </authorList>
    </citation>
    <scope>NUCLEOTIDE SEQUENCE [LARGE SCALE GENOMIC DNA]</scope>
    <source>
        <strain evidence="8">WasteWater2</strain>
    </source>
</reference>